<accession>A0A067SJ27</accession>
<reference evidence="2" key="1">
    <citation type="journal article" date="2014" name="Proc. Natl. Acad. Sci. U.S.A.">
        <title>Extensive sampling of basidiomycete genomes demonstrates inadequacy of the white-rot/brown-rot paradigm for wood decay fungi.</title>
        <authorList>
            <person name="Riley R."/>
            <person name="Salamov A.A."/>
            <person name="Brown D.W."/>
            <person name="Nagy L.G."/>
            <person name="Floudas D."/>
            <person name="Held B.W."/>
            <person name="Levasseur A."/>
            <person name="Lombard V."/>
            <person name="Morin E."/>
            <person name="Otillar R."/>
            <person name="Lindquist E.A."/>
            <person name="Sun H."/>
            <person name="LaButti K.M."/>
            <person name="Schmutz J."/>
            <person name="Jabbour D."/>
            <person name="Luo H."/>
            <person name="Baker S.E."/>
            <person name="Pisabarro A.G."/>
            <person name="Walton J.D."/>
            <person name="Blanchette R.A."/>
            <person name="Henrissat B."/>
            <person name="Martin F."/>
            <person name="Cullen D."/>
            <person name="Hibbett D.S."/>
            <person name="Grigoriev I.V."/>
        </authorList>
    </citation>
    <scope>NUCLEOTIDE SEQUENCE [LARGE SCALE GENOMIC DNA]</scope>
    <source>
        <strain evidence="2">CBS 339.88</strain>
    </source>
</reference>
<dbReference type="CDD" id="cd00161">
    <property type="entry name" value="beta-trefoil_Ricin-like"/>
    <property type="match status" value="1"/>
</dbReference>
<evidence type="ECO:0000313" key="1">
    <source>
        <dbReference type="EMBL" id="KDR69987.1"/>
    </source>
</evidence>
<organism evidence="1 2">
    <name type="scientific">Galerina marginata (strain CBS 339.88)</name>
    <dbReference type="NCBI Taxonomy" id="685588"/>
    <lineage>
        <taxon>Eukaryota</taxon>
        <taxon>Fungi</taxon>
        <taxon>Dikarya</taxon>
        <taxon>Basidiomycota</taxon>
        <taxon>Agaricomycotina</taxon>
        <taxon>Agaricomycetes</taxon>
        <taxon>Agaricomycetidae</taxon>
        <taxon>Agaricales</taxon>
        <taxon>Agaricineae</taxon>
        <taxon>Strophariaceae</taxon>
        <taxon>Galerina</taxon>
    </lineage>
</organism>
<dbReference type="Proteomes" id="UP000027222">
    <property type="component" value="Unassembled WGS sequence"/>
</dbReference>
<protein>
    <submittedName>
        <fullName evidence="1">Uncharacterized protein</fullName>
    </submittedName>
</protein>
<dbReference type="AlphaFoldDB" id="A0A067SJ27"/>
<evidence type="ECO:0000313" key="2">
    <source>
        <dbReference type="Proteomes" id="UP000027222"/>
    </source>
</evidence>
<proteinExistence type="predicted"/>
<dbReference type="HOGENOM" id="CLU_1038463_0_0_1"/>
<name>A0A067SJ27_GALM3</name>
<dbReference type="SUPFAM" id="SSF50370">
    <property type="entry name" value="Ricin B-like lectins"/>
    <property type="match status" value="1"/>
</dbReference>
<dbReference type="EMBL" id="KL142399">
    <property type="protein sequence ID" value="KDR69987.1"/>
    <property type="molecule type" value="Genomic_DNA"/>
</dbReference>
<sequence length="268" mass="29513">MSWLIIWEIVDLGNGRATIRGILVDQFLDVQQVGSSTEWTPVLLKVTPPTPPPEWEIQKVGEFWFSITAKQTTPSPRALTVLDDVIVLKEYKNVPNQLWSLVPTDLASFYPLIAVSPTGSLPVGEYSLLSDLRASYAWVDSSSATLQASPTDRGFYFKFDLAAGNDGTGLGNVFISNFSHPPFGYLGAFVTEGNTSKVPVSMWGLTQKDIWCVQMKGSPKYCFIVHVPTATRLVCYYPDGNSQAQPQIGLELANDLPSNPIWTLVPKP</sequence>
<dbReference type="Gene3D" id="2.80.10.50">
    <property type="match status" value="1"/>
</dbReference>
<gene>
    <name evidence="1" type="ORF">GALMADRAFT_160151</name>
</gene>
<dbReference type="InterPro" id="IPR035992">
    <property type="entry name" value="Ricin_B-like_lectins"/>
</dbReference>
<keyword evidence="2" id="KW-1185">Reference proteome</keyword>